<dbReference type="Proteomes" id="UP001428341">
    <property type="component" value="Unassembled WGS sequence"/>
</dbReference>
<feature type="compositionally biased region" description="Basic and acidic residues" evidence="1">
    <location>
        <begin position="1"/>
        <end position="11"/>
    </location>
</feature>
<feature type="region of interest" description="Disordered" evidence="1">
    <location>
        <begin position="1"/>
        <end position="36"/>
    </location>
</feature>
<evidence type="ECO:0000313" key="2">
    <source>
        <dbReference type="EMBL" id="KAK9197647.1"/>
    </source>
</evidence>
<evidence type="ECO:0000256" key="1">
    <source>
        <dbReference type="SAM" id="MobiDB-lite"/>
    </source>
</evidence>
<name>A0AAP0QNG1_9ROSI</name>
<sequence length="68" mass="7158">MNSEMGSKDDDNNNNAIENHLLNQCHKSDDGKGSVPYFEGPVGESAACSFPTLYTGSWAAMTSSAASV</sequence>
<keyword evidence="3" id="KW-1185">Reference proteome</keyword>
<dbReference type="EMBL" id="JBCGBO010000005">
    <property type="protein sequence ID" value="KAK9197647.1"/>
    <property type="molecule type" value="Genomic_DNA"/>
</dbReference>
<comment type="caution">
    <text evidence="2">The sequence shown here is derived from an EMBL/GenBank/DDBJ whole genome shotgun (WGS) entry which is preliminary data.</text>
</comment>
<accession>A0AAP0QNG1</accession>
<reference evidence="2 3" key="1">
    <citation type="submission" date="2024-05" db="EMBL/GenBank/DDBJ databases">
        <title>Haplotype-resolved chromosome-level genome assembly of Huyou (Citrus changshanensis).</title>
        <authorList>
            <person name="Miao C."/>
            <person name="Chen W."/>
            <person name="Wu Y."/>
            <person name="Wang L."/>
            <person name="Zhao S."/>
            <person name="Grierson D."/>
            <person name="Xu C."/>
            <person name="Chen K."/>
        </authorList>
    </citation>
    <scope>NUCLEOTIDE SEQUENCE [LARGE SCALE GENOMIC DNA]</scope>
    <source>
        <strain evidence="2">01-14</strain>
        <tissue evidence="2">Leaf</tissue>
    </source>
</reference>
<evidence type="ECO:0000313" key="3">
    <source>
        <dbReference type="Proteomes" id="UP001428341"/>
    </source>
</evidence>
<proteinExistence type="predicted"/>
<dbReference type="AlphaFoldDB" id="A0AAP0QNG1"/>
<organism evidence="2 3">
    <name type="scientific">Citrus x changshan-huyou</name>
    <dbReference type="NCBI Taxonomy" id="2935761"/>
    <lineage>
        <taxon>Eukaryota</taxon>
        <taxon>Viridiplantae</taxon>
        <taxon>Streptophyta</taxon>
        <taxon>Embryophyta</taxon>
        <taxon>Tracheophyta</taxon>
        <taxon>Spermatophyta</taxon>
        <taxon>Magnoliopsida</taxon>
        <taxon>eudicotyledons</taxon>
        <taxon>Gunneridae</taxon>
        <taxon>Pentapetalae</taxon>
        <taxon>rosids</taxon>
        <taxon>malvids</taxon>
        <taxon>Sapindales</taxon>
        <taxon>Rutaceae</taxon>
        <taxon>Aurantioideae</taxon>
        <taxon>Citrus</taxon>
    </lineage>
</organism>
<protein>
    <submittedName>
        <fullName evidence="2">Uncharacterized protein</fullName>
    </submittedName>
</protein>
<gene>
    <name evidence="2" type="ORF">WN944_012830</name>
</gene>